<dbReference type="Pfam" id="PF10585">
    <property type="entry name" value="UBA_E1_SCCH"/>
    <property type="match status" value="1"/>
</dbReference>
<dbReference type="PANTHER" id="PTHR10953">
    <property type="entry name" value="UBIQUITIN-ACTIVATING ENZYME E1"/>
    <property type="match status" value="1"/>
</dbReference>
<dbReference type="Gene3D" id="1.10.10.520">
    <property type="entry name" value="Ubiquitin activating enzymes (Uba3). Chain: B, domain 2"/>
    <property type="match status" value="1"/>
</dbReference>
<feature type="domain" description="THIF-type NAD/FAD binding fold" evidence="14">
    <location>
        <begin position="25"/>
        <end position="407"/>
    </location>
</feature>
<accession>B6JW36</accession>
<keyword evidence="7 8" id="KW-0067">ATP-binding</keyword>
<dbReference type="GeneID" id="7050646"/>
<evidence type="ECO:0000256" key="5">
    <source>
        <dbReference type="ARBA" id="ARBA00022786"/>
    </source>
</evidence>
<dbReference type="JaponicusDB" id="SJAG_00604">
    <property type="gene designation" value="uba2"/>
</dbReference>
<keyword evidence="13" id="KW-0175">Coiled coil</keyword>
<dbReference type="InterPro" id="IPR035985">
    <property type="entry name" value="Ubiquitin-activating_enz"/>
</dbReference>
<keyword evidence="5 8" id="KW-0833">Ubl conjugation pathway</keyword>
<comment type="subunit">
    <text evidence="8">Heterodimer.</text>
</comment>
<evidence type="ECO:0000256" key="8">
    <source>
        <dbReference type="PIRNR" id="PIRNR039133"/>
    </source>
</evidence>
<dbReference type="OMA" id="PGKTECF"/>
<feature type="binding site" evidence="10">
    <location>
        <position position="79"/>
    </location>
    <ligand>
        <name>ATP</name>
        <dbReference type="ChEBI" id="CHEBI:30616"/>
    </ligand>
</feature>
<evidence type="ECO:0000256" key="10">
    <source>
        <dbReference type="PIRSR" id="PIRSR039133-2"/>
    </source>
</evidence>
<feature type="domain" description="Ubiquitin-activating enzyme SCCH" evidence="15">
    <location>
        <begin position="330"/>
        <end position="372"/>
    </location>
</feature>
<dbReference type="InterPro" id="IPR000594">
    <property type="entry name" value="ThiF_NAD_FAD-bd"/>
</dbReference>
<dbReference type="GO" id="GO:0016887">
    <property type="term" value="F:ATP hydrolysis activity"/>
    <property type="evidence" value="ECO:0007669"/>
    <property type="project" value="UniProtKB-ARBA"/>
</dbReference>
<dbReference type="PANTHER" id="PTHR10953:SF5">
    <property type="entry name" value="SUMO-ACTIVATING ENZYME SUBUNIT 2"/>
    <property type="match status" value="1"/>
</dbReference>
<evidence type="ECO:0000259" key="15">
    <source>
        <dbReference type="Pfam" id="PF10585"/>
    </source>
</evidence>
<dbReference type="RefSeq" id="XP_002171880.1">
    <property type="nucleotide sequence ID" value="XM_002171844.2"/>
</dbReference>
<evidence type="ECO:0000259" key="14">
    <source>
        <dbReference type="Pfam" id="PF00899"/>
    </source>
</evidence>
<comment type="pathway">
    <text evidence="1 8">Protein modification; protein sumoylation.</text>
</comment>
<dbReference type="EMBL" id="KE651166">
    <property type="protein sequence ID" value="EEB05587.1"/>
    <property type="molecule type" value="Genomic_DNA"/>
</dbReference>
<feature type="active site" description="Glycyl thioester intermediate" evidence="9 12">
    <location>
        <position position="180"/>
    </location>
</feature>
<dbReference type="PIRSF" id="PIRSF039133">
    <property type="entry name" value="SUMO_E1B"/>
    <property type="match status" value="1"/>
</dbReference>
<dbReference type="InterPro" id="IPR045886">
    <property type="entry name" value="ThiF/MoeB/HesA"/>
</dbReference>
<dbReference type="InterPro" id="IPR042449">
    <property type="entry name" value="Ub-E1_IAD_1"/>
</dbReference>
<keyword evidence="4 8" id="KW-0547">Nucleotide-binding</keyword>
<dbReference type="HOGENOM" id="CLU_013325_7_3_1"/>
<organism evidence="16 18">
    <name type="scientific">Schizosaccharomyces japonicus (strain yFS275 / FY16936)</name>
    <name type="common">Fission yeast</name>
    <dbReference type="NCBI Taxonomy" id="402676"/>
    <lineage>
        <taxon>Eukaryota</taxon>
        <taxon>Fungi</taxon>
        <taxon>Dikarya</taxon>
        <taxon>Ascomycota</taxon>
        <taxon>Taphrinomycotina</taxon>
        <taxon>Schizosaccharomycetes</taxon>
        <taxon>Schizosaccharomycetales</taxon>
        <taxon>Schizosaccharomycetaceae</taxon>
        <taxon>Schizosaccharomyces</taxon>
    </lineage>
</organism>
<feature type="binding site" evidence="11">
    <location>
        <position position="436"/>
    </location>
    <ligand>
        <name>Zn(2+)</name>
        <dbReference type="ChEBI" id="CHEBI:29105"/>
    </ligand>
</feature>
<dbReference type="FunFam" id="3.50.50.80:FF:000002">
    <property type="entry name" value="SUMO-activating enzyme subunit 2"/>
    <property type="match status" value="1"/>
</dbReference>
<feature type="binding site" evidence="10">
    <location>
        <begin position="124"/>
        <end position="129"/>
    </location>
    <ligand>
        <name>ATP</name>
        <dbReference type="ChEBI" id="CHEBI:30616"/>
    </ligand>
</feature>
<dbReference type="Proteomes" id="UP000001744">
    <property type="component" value="Unassembled WGS sequence"/>
</dbReference>
<dbReference type="InterPro" id="IPR033127">
    <property type="entry name" value="UBQ-activ_enz_E1_Cys_AS"/>
</dbReference>
<dbReference type="InterPro" id="IPR030661">
    <property type="entry name" value="Uba2"/>
</dbReference>
<feature type="binding site" evidence="10">
    <location>
        <begin position="63"/>
        <end position="66"/>
    </location>
    <ligand>
        <name>ATP</name>
        <dbReference type="ChEBI" id="CHEBI:30616"/>
    </ligand>
</feature>
<keyword evidence="3 8" id="KW-0479">Metal-binding</keyword>
<evidence type="ECO:0000256" key="12">
    <source>
        <dbReference type="PROSITE-ProRule" id="PRU10132"/>
    </source>
</evidence>
<dbReference type="UniPathway" id="UPA00886"/>
<evidence type="ECO:0000256" key="4">
    <source>
        <dbReference type="ARBA" id="ARBA00022741"/>
    </source>
</evidence>
<proteinExistence type="inferred from homology"/>
<reference evidence="16 18" key="1">
    <citation type="journal article" date="2011" name="Science">
        <title>Comparative functional genomics of the fission yeasts.</title>
        <authorList>
            <person name="Rhind N."/>
            <person name="Chen Z."/>
            <person name="Yassour M."/>
            <person name="Thompson D.A."/>
            <person name="Haas B.J."/>
            <person name="Habib N."/>
            <person name="Wapinski I."/>
            <person name="Roy S."/>
            <person name="Lin M.F."/>
            <person name="Heiman D.I."/>
            <person name="Young S.K."/>
            <person name="Furuya K."/>
            <person name="Guo Y."/>
            <person name="Pidoux A."/>
            <person name="Chen H.M."/>
            <person name="Robbertse B."/>
            <person name="Goldberg J.M."/>
            <person name="Aoki K."/>
            <person name="Bayne E.H."/>
            <person name="Berlin A.M."/>
            <person name="Desjardins C.A."/>
            <person name="Dobbs E."/>
            <person name="Dukaj L."/>
            <person name="Fan L."/>
            <person name="FitzGerald M.G."/>
            <person name="French C."/>
            <person name="Gujja S."/>
            <person name="Hansen K."/>
            <person name="Keifenheim D."/>
            <person name="Levin J.Z."/>
            <person name="Mosher R.A."/>
            <person name="Mueller C.A."/>
            <person name="Pfiffner J."/>
            <person name="Priest M."/>
            <person name="Russ C."/>
            <person name="Smialowska A."/>
            <person name="Swoboda P."/>
            <person name="Sykes S.M."/>
            <person name="Vaughn M."/>
            <person name="Vengrova S."/>
            <person name="Yoder R."/>
            <person name="Zeng Q."/>
            <person name="Allshire R."/>
            <person name="Baulcombe D."/>
            <person name="Birren B.W."/>
            <person name="Brown W."/>
            <person name="Ekwall K."/>
            <person name="Kellis M."/>
            <person name="Leatherwood J."/>
            <person name="Levin H."/>
            <person name="Margalit H."/>
            <person name="Martienssen R."/>
            <person name="Nieduszynski C.A."/>
            <person name="Spatafora J.W."/>
            <person name="Friedman N."/>
            <person name="Dalgaard J.Z."/>
            <person name="Baumann P."/>
            <person name="Niki H."/>
            <person name="Regev A."/>
            <person name="Nusbaum C."/>
        </authorList>
    </citation>
    <scope>NUCLEOTIDE SEQUENCE [LARGE SCALE GENOMIC DNA]</scope>
    <source>
        <strain evidence="18">yFS275 / FY16936</strain>
    </source>
</reference>
<keyword evidence="6 8" id="KW-0862">Zinc</keyword>
<dbReference type="Pfam" id="PF00899">
    <property type="entry name" value="ThiF"/>
    <property type="match status" value="1"/>
</dbReference>
<dbReference type="GO" id="GO:0019948">
    <property type="term" value="F:SUMO activating enzyme activity"/>
    <property type="evidence" value="ECO:0000318"/>
    <property type="project" value="GO_Central"/>
</dbReference>
<dbReference type="SUPFAM" id="SSF69572">
    <property type="entry name" value="Activating enzymes of the ubiquitin-like proteins"/>
    <property type="match status" value="1"/>
</dbReference>
<comment type="similarity">
    <text evidence="2 8">Belongs to the ubiquitin-activating E1 family.</text>
</comment>
<dbReference type="eggNOG" id="KOG2013">
    <property type="taxonomic scope" value="Eukaryota"/>
</dbReference>
<sequence>MDNNSKDNNVSAKTLGYPYSVFCDKKVLLVGAGGIGCELLKNLVMSNFGEIHLIDLDTIDLSNLNRQFLFRKQHIKQPKAIVAAKTAQAFNEHVKIHPYHANIKDPEFSVAWFRNFDIVFNALDNLDARRHVNRQCLLANVPLIESGTTGFLGQVQVIHNGQTECYDCNPKETPKQYPVCTIRSTPNLPIHCVVWAKSYLFPNLFETTAELDTSIDTSASDAEQVKEIAELQRETEELKQLRNALTSEDDACRRIFVKVFCDDIERLRSVPDMWTHRKEPTPLDFDELITKIDSDSKPWVQDRRIWSLADNLAVFYDSCQRLRKRVWDEELKSRKDIDFDKDDKDTMDFVASAANLRAHVFGIPTLSEFDIKQMAGNIIPAIATTNAVVAGICVIQALKVLTNGTRESMNIYLSRRPERVFHGERVCPPNPFCQTCNFVSFQLPADISQLTLGEFISKVLQEYLQYSDEISILRNDLIYDPDFDDNVDKPLSELLVDAQPANTLTVLGEAEGDSVETLERVPLLVEFVPLDQEHDRSVKFVLPETQIEIPKKQSPEKQAQEAEEMNELKEAVNPEDKELIVLDEETIIIEDELGESLENGDVVSASRPLKRSVTVEDDITELPAAGTAVKKGKLDNA</sequence>
<feature type="binding site" evidence="11">
    <location>
        <position position="433"/>
    </location>
    <ligand>
        <name>Zn(2+)</name>
        <dbReference type="ChEBI" id="CHEBI:29105"/>
    </ligand>
</feature>
<evidence type="ECO:0000256" key="6">
    <source>
        <dbReference type="ARBA" id="ARBA00022833"/>
    </source>
</evidence>
<feature type="coiled-coil region" evidence="13">
    <location>
        <begin position="221"/>
        <end position="251"/>
    </location>
</feature>
<name>B6JW36_SCHJY</name>
<evidence type="ECO:0000256" key="9">
    <source>
        <dbReference type="PIRSR" id="PIRSR039133-1"/>
    </source>
</evidence>
<dbReference type="GO" id="GO:0046872">
    <property type="term" value="F:metal ion binding"/>
    <property type="evidence" value="ECO:0007669"/>
    <property type="project" value="UniProtKB-KW"/>
</dbReference>
<dbReference type="GO" id="GO:0005524">
    <property type="term" value="F:ATP binding"/>
    <property type="evidence" value="ECO:0007669"/>
    <property type="project" value="UniProtKB-UniRule"/>
</dbReference>
<evidence type="ECO:0000256" key="3">
    <source>
        <dbReference type="ARBA" id="ARBA00022723"/>
    </source>
</evidence>
<evidence type="ECO:0000256" key="13">
    <source>
        <dbReference type="SAM" id="Coils"/>
    </source>
</evidence>
<feature type="binding site" evidence="10">
    <location>
        <position position="55"/>
    </location>
    <ligand>
        <name>ATP</name>
        <dbReference type="ChEBI" id="CHEBI:30616"/>
    </ligand>
</feature>
<protein>
    <recommendedName>
        <fullName evidence="8">Ubiquitin-activating enzyme E1-like</fullName>
    </recommendedName>
</protein>
<evidence type="ECO:0000313" key="17">
    <source>
        <dbReference type="JaponicusDB" id="SJAG_00604"/>
    </source>
</evidence>
<dbReference type="GO" id="GO:0016925">
    <property type="term" value="P:protein sumoylation"/>
    <property type="evidence" value="ECO:0000318"/>
    <property type="project" value="GO_Central"/>
</dbReference>
<dbReference type="OrthoDB" id="10255449at2759"/>
<evidence type="ECO:0000313" key="16">
    <source>
        <dbReference type="EMBL" id="EEB05587.1"/>
    </source>
</evidence>
<dbReference type="STRING" id="402676.B6JW36"/>
<dbReference type="PROSITE" id="PS00865">
    <property type="entry name" value="UBIQUITIN_ACTIVAT_2"/>
    <property type="match status" value="1"/>
</dbReference>
<evidence type="ECO:0000256" key="2">
    <source>
        <dbReference type="ARBA" id="ARBA00005673"/>
    </source>
</evidence>
<evidence type="ECO:0000313" key="18">
    <source>
        <dbReference type="Proteomes" id="UP000001744"/>
    </source>
</evidence>
<evidence type="ECO:0000256" key="1">
    <source>
        <dbReference type="ARBA" id="ARBA00004718"/>
    </source>
</evidence>
<gene>
    <name evidence="17" type="primary">uba2</name>
    <name evidence="16" type="ORF">SJAG_00604</name>
</gene>
<feature type="binding site" evidence="11">
    <location>
        <position position="165"/>
    </location>
    <ligand>
        <name>Zn(2+)</name>
        <dbReference type="ChEBI" id="CHEBI:29105"/>
    </ligand>
</feature>
<dbReference type="InterPro" id="IPR019572">
    <property type="entry name" value="UBA_E1_SCCH"/>
</dbReference>
<feature type="binding site" evidence="11">
    <location>
        <position position="168"/>
    </location>
    <ligand>
        <name>Zn(2+)</name>
        <dbReference type="ChEBI" id="CHEBI:29105"/>
    </ligand>
</feature>
<dbReference type="GO" id="GO:0031510">
    <property type="term" value="C:SUMO activating enzyme complex"/>
    <property type="evidence" value="ECO:0000318"/>
    <property type="project" value="GO_Central"/>
</dbReference>
<dbReference type="AlphaFoldDB" id="B6JW36"/>
<dbReference type="Gene3D" id="3.10.290.20">
    <property type="entry name" value="Ubiquitin-like 2 activating enzyme e1b. Chain: B, domain 3"/>
    <property type="match status" value="1"/>
</dbReference>
<dbReference type="VEuPathDB" id="FungiDB:SJAG_00604"/>
<dbReference type="Gene3D" id="3.50.50.80">
    <property type="entry name" value="Ubiquitin-activating enzyme E1, inactive adenylation domain, subdomain 1"/>
    <property type="match status" value="1"/>
</dbReference>
<dbReference type="InterPro" id="IPR023318">
    <property type="entry name" value="Ub_act_enz_dom_a_sf"/>
</dbReference>
<keyword evidence="18" id="KW-1185">Reference proteome</keyword>
<evidence type="ECO:0000256" key="11">
    <source>
        <dbReference type="PIRSR" id="PIRSR039133-3"/>
    </source>
</evidence>
<dbReference type="GO" id="GO:0005737">
    <property type="term" value="C:cytoplasm"/>
    <property type="evidence" value="ECO:0000318"/>
    <property type="project" value="GO_Central"/>
</dbReference>
<feature type="binding site" evidence="10">
    <location>
        <begin position="31"/>
        <end position="36"/>
    </location>
    <ligand>
        <name>ATP</name>
        <dbReference type="ChEBI" id="CHEBI:30616"/>
    </ligand>
</feature>
<evidence type="ECO:0000256" key="7">
    <source>
        <dbReference type="ARBA" id="ARBA00022840"/>
    </source>
</evidence>